<keyword evidence="3" id="KW-0134">Cell wall</keyword>
<evidence type="ECO:0000256" key="6">
    <source>
        <dbReference type="ARBA" id="ARBA00023295"/>
    </source>
</evidence>
<dbReference type="OMA" id="RTIGVHI"/>
<dbReference type="GO" id="GO:0005975">
    <property type="term" value="P:carbohydrate metabolic process"/>
    <property type="evidence" value="ECO:0007669"/>
    <property type="project" value="InterPro"/>
</dbReference>
<keyword evidence="5 9" id="KW-0378">Hydrolase</keyword>
<comment type="subcellular location">
    <subcellularLocation>
        <location evidence="1">Secreted</location>
        <location evidence="1">Cell wall</location>
    </subcellularLocation>
</comment>
<evidence type="ECO:0000313" key="11">
    <source>
        <dbReference type="Proteomes" id="UP000036987"/>
    </source>
</evidence>
<evidence type="ECO:0000256" key="1">
    <source>
        <dbReference type="ARBA" id="ARBA00004191"/>
    </source>
</evidence>
<comment type="caution">
    <text evidence="10">The sequence shown here is derived from an EMBL/GenBank/DDBJ whole genome shotgun (WGS) entry which is preliminary data.</text>
</comment>
<evidence type="ECO:0000313" key="10">
    <source>
        <dbReference type="EMBL" id="KMZ67562.1"/>
    </source>
</evidence>
<proteinExistence type="inferred from homology"/>
<gene>
    <name evidence="10" type="ORF">ZOSMA_263G00090</name>
</gene>
<dbReference type="GO" id="GO:0071555">
    <property type="term" value="P:cell wall organization"/>
    <property type="evidence" value="ECO:0007669"/>
    <property type="project" value="UniProtKB-KW"/>
</dbReference>
<keyword evidence="7" id="KW-0961">Cell wall biogenesis/degradation</keyword>
<dbReference type="SUPFAM" id="SSF51126">
    <property type="entry name" value="Pectin lyase-like"/>
    <property type="match status" value="1"/>
</dbReference>
<dbReference type="SMART" id="SM00710">
    <property type="entry name" value="PbH1"/>
    <property type="match status" value="5"/>
</dbReference>
<dbReference type="Gene3D" id="2.160.20.10">
    <property type="entry name" value="Single-stranded right-handed beta-helix, Pectin lyase-like"/>
    <property type="match status" value="1"/>
</dbReference>
<reference evidence="11" key="1">
    <citation type="journal article" date="2016" name="Nature">
        <title>The genome of the seagrass Zostera marina reveals angiosperm adaptation to the sea.</title>
        <authorList>
            <person name="Olsen J.L."/>
            <person name="Rouze P."/>
            <person name="Verhelst B."/>
            <person name="Lin Y.-C."/>
            <person name="Bayer T."/>
            <person name="Collen J."/>
            <person name="Dattolo E."/>
            <person name="De Paoli E."/>
            <person name="Dittami S."/>
            <person name="Maumus F."/>
            <person name="Michel G."/>
            <person name="Kersting A."/>
            <person name="Lauritano C."/>
            <person name="Lohaus R."/>
            <person name="Toepel M."/>
            <person name="Tonon T."/>
            <person name="Vanneste K."/>
            <person name="Amirebrahimi M."/>
            <person name="Brakel J."/>
            <person name="Bostroem C."/>
            <person name="Chovatia M."/>
            <person name="Grimwood J."/>
            <person name="Jenkins J.W."/>
            <person name="Jueterbock A."/>
            <person name="Mraz A."/>
            <person name="Stam W.T."/>
            <person name="Tice H."/>
            <person name="Bornberg-Bauer E."/>
            <person name="Green P.J."/>
            <person name="Pearson G.A."/>
            <person name="Procaccini G."/>
            <person name="Duarte C.M."/>
            <person name="Schmutz J."/>
            <person name="Reusch T.B.H."/>
            <person name="Van de Peer Y."/>
        </authorList>
    </citation>
    <scope>NUCLEOTIDE SEQUENCE [LARGE SCALE GENOMIC DNA]</scope>
    <source>
        <strain evidence="11">cv. Finnish</strain>
    </source>
</reference>
<keyword evidence="11" id="KW-1185">Reference proteome</keyword>
<dbReference type="OrthoDB" id="635044at2759"/>
<dbReference type="InterPro" id="IPR000743">
    <property type="entry name" value="Glyco_hydro_28"/>
</dbReference>
<dbReference type="PROSITE" id="PS00502">
    <property type="entry name" value="POLYGALACTURONASE"/>
    <property type="match status" value="1"/>
</dbReference>
<evidence type="ECO:0000256" key="7">
    <source>
        <dbReference type="ARBA" id="ARBA00023316"/>
    </source>
</evidence>
<name>A0A0K9PH69_ZOSMR</name>
<evidence type="ECO:0000256" key="4">
    <source>
        <dbReference type="ARBA" id="ARBA00022525"/>
    </source>
</evidence>
<dbReference type="Proteomes" id="UP000036987">
    <property type="component" value="Unassembled WGS sequence"/>
</dbReference>
<evidence type="ECO:0008006" key="12">
    <source>
        <dbReference type="Google" id="ProtNLM"/>
    </source>
</evidence>
<evidence type="ECO:0000256" key="5">
    <source>
        <dbReference type="ARBA" id="ARBA00022801"/>
    </source>
</evidence>
<dbReference type="InterPro" id="IPR006626">
    <property type="entry name" value="PbH1"/>
</dbReference>
<sequence>MKSLEWLVFDSVNDLNIYGGKINARTNSIWKCKRDKNNENYHNGARSFTVRKGNNIKVHKLTSINSNQAHVQIESCNLVNFFNDNIEAPEDSPNTDGIHISRSTNVNITDSNISTGDDCIAIIHRTIGVHIKNCNCGPGHGISIGSLGKVLESKEDIVQNIRVEDVVIKGTTNGVRIKTWAKHTDGLVQNITFHNITMQDVRNPIVINQRYCPNGNCPKPVPSLIQIKDISYSNIIGTSSSEIAIKFQWSKSKPCNVKLANINLTSSQNLKGKPLKSSCNNVKGSNQGIVVPRSCIRAFLFKKNSCVCNN</sequence>
<evidence type="ECO:0000256" key="3">
    <source>
        <dbReference type="ARBA" id="ARBA00022512"/>
    </source>
</evidence>
<keyword evidence="6 9" id="KW-0326">Glycosidase</keyword>
<dbReference type="AlphaFoldDB" id="A0A0K9PH69"/>
<evidence type="ECO:0000256" key="9">
    <source>
        <dbReference type="RuleBase" id="RU361169"/>
    </source>
</evidence>
<accession>A0A0K9PH69</accession>
<keyword evidence="4" id="KW-0964">Secreted</keyword>
<protein>
    <recommendedName>
        <fullName evidence="12">Polygalacturonase, family GH28</fullName>
    </recommendedName>
</protein>
<dbReference type="InterPro" id="IPR012334">
    <property type="entry name" value="Pectin_lyas_fold"/>
</dbReference>
<feature type="active site" evidence="8">
    <location>
        <position position="140"/>
    </location>
</feature>
<dbReference type="STRING" id="29655.A0A0K9PH69"/>
<dbReference type="Pfam" id="PF00295">
    <property type="entry name" value="Glyco_hydro_28"/>
    <property type="match status" value="1"/>
</dbReference>
<organism evidence="10 11">
    <name type="scientific">Zostera marina</name>
    <name type="common">Eelgrass</name>
    <dbReference type="NCBI Taxonomy" id="29655"/>
    <lineage>
        <taxon>Eukaryota</taxon>
        <taxon>Viridiplantae</taxon>
        <taxon>Streptophyta</taxon>
        <taxon>Embryophyta</taxon>
        <taxon>Tracheophyta</taxon>
        <taxon>Spermatophyta</taxon>
        <taxon>Magnoliopsida</taxon>
        <taxon>Liliopsida</taxon>
        <taxon>Zosteraceae</taxon>
        <taxon>Zostera</taxon>
    </lineage>
</organism>
<dbReference type="InterPro" id="IPR011050">
    <property type="entry name" value="Pectin_lyase_fold/virulence"/>
</dbReference>
<dbReference type="PANTHER" id="PTHR31375">
    <property type="match status" value="1"/>
</dbReference>
<evidence type="ECO:0000256" key="2">
    <source>
        <dbReference type="ARBA" id="ARBA00008834"/>
    </source>
</evidence>
<comment type="similarity">
    <text evidence="2 9">Belongs to the glycosyl hydrolase 28 family.</text>
</comment>
<evidence type="ECO:0000256" key="8">
    <source>
        <dbReference type="PROSITE-ProRule" id="PRU10052"/>
    </source>
</evidence>
<dbReference type="GO" id="GO:0004650">
    <property type="term" value="F:polygalacturonase activity"/>
    <property type="evidence" value="ECO:0007669"/>
    <property type="project" value="InterPro"/>
</dbReference>
<dbReference type="EMBL" id="LFYR01000900">
    <property type="protein sequence ID" value="KMZ67562.1"/>
    <property type="molecule type" value="Genomic_DNA"/>
</dbReference>